<reference evidence="1" key="1">
    <citation type="journal article" date="2021" name="Proc. Natl. Acad. Sci. U.S.A.">
        <title>A Catalog of Tens of Thousands of Viruses from Human Metagenomes Reveals Hidden Associations with Chronic Diseases.</title>
        <authorList>
            <person name="Tisza M.J."/>
            <person name="Buck C.B."/>
        </authorList>
    </citation>
    <scope>NUCLEOTIDE SEQUENCE</scope>
    <source>
        <strain evidence="1">CtHGG8</strain>
    </source>
</reference>
<name>A0A8S5N6E2_9CAUD</name>
<accession>A0A8S5N6E2</accession>
<evidence type="ECO:0000313" key="1">
    <source>
        <dbReference type="EMBL" id="DAD89903.1"/>
    </source>
</evidence>
<proteinExistence type="predicted"/>
<sequence length="79" mass="9447">MATIELRESDKRKAVNLNRKNGYGLDNVQMMRLINAHQKGDVYKRALIEFRLTDINFHREVELLINGKYDELKEQVKKW</sequence>
<dbReference type="EMBL" id="BK015071">
    <property type="protein sequence ID" value="DAD89903.1"/>
    <property type="molecule type" value="Genomic_DNA"/>
</dbReference>
<protein>
    <submittedName>
        <fullName evidence="1">Uncharacterized protein</fullName>
    </submittedName>
</protein>
<organism evidence="1">
    <name type="scientific">Siphoviridae sp. ctHGG8</name>
    <dbReference type="NCBI Taxonomy" id="2826230"/>
    <lineage>
        <taxon>Viruses</taxon>
        <taxon>Duplodnaviria</taxon>
        <taxon>Heunggongvirae</taxon>
        <taxon>Uroviricota</taxon>
        <taxon>Caudoviricetes</taxon>
    </lineage>
</organism>